<evidence type="ECO:0000313" key="1">
    <source>
        <dbReference type="EMBL" id="TWT57707.1"/>
    </source>
</evidence>
<accession>A0A5C5X3L9</accession>
<protein>
    <submittedName>
        <fullName evidence="1">Uncharacterized protein</fullName>
    </submittedName>
</protein>
<dbReference type="EMBL" id="SIHI01000001">
    <property type="protein sequence ID" value="TWT57707.1"/>
    <property type="molecule type" value="Genomic_DNA"/>
</dbReference>
<dbReference type="Proteomes" id="UP000317243">
    <property type="component" value="Unassembled WGS sequence"/>
</dbReference>
<reference evidence="1 2" key="1">
    <citation type="submission" date="2019-02" db="EMBL/GenBank/DDBJ databases">
        <title>Deep-cultivation of Planctomycetes and their phenomic and genomic characterization uncovers novel biology.</title>
        <authorList>
            <person name="Wiegand S."/>
            <person name="Jogler M."/>
            <person name="Boedeker C."/>
            <person name="Pinto D."/>
            <person name="Vollmers J."/>
            <person name="Rivas-Marin E."/>
            <person name="Kohn T."/>
            <person name="Peeters S.H."/>
            <person name="Heuer A."/>
            <person name="Rast P."/>
            <person name="Oberbeckmann S."/>
            <person name="Bunk B."/>
            <person name="Jeske O."/>
            <person name="Meyerdierks A."/>
            <person name="Storesund J.E."/>
            <person name="Kallscheuer N."/>
            <person name="Luecker S."/>
            <person name="Lage O.M."/>
            <person name="Pohl T."/>
            <person name="Merkel B.J."/>
            <person name="Hornburger P."/>
            <person name="Mueller R.-W."/>
            <person name="Bruemmer F."/>
            <person name="Labrenz M."/>
            <person name="Spormann A.M."/>
            <person name="Op Den Camp H."/>
            <person name="Overmann J."/>
            <person name="Amann R."/>
            <person name="Jetten M.S.M."/>
            <person name="Mascher T."/>
            <person name="Medema M.H."/>
            <person name="Devos D.P."/>
            <person name="Kaster A.-K."/>
            <person name="Ovreas L."/>
            <person name="Rohde M."/>
            <person name="Galperin M.Y."/>
            <person name="Jogler C."/>
        </authorList>
    </citation>
    <scope>NUCLEOTIDE SEQUENCE [LARGE SCALE GENOMIC DNA]</scope>
    <source>
        <strain evidence="1 2">KOR42</strain>
    </source>
</reference>
<dbReference type="RefSeq" id="WP_146507584.1">
    <property type="nucleotide sequence ID" value="NZ_SIHI01000001.1"/>
</dbReference>
<evidence type="ECO:0000313" key="2">
    <source>
        <dbReference type="Proteomes" id="UP000317243"/>
    </source>
</evidence>
<comment type="caution">
    <text evidence="1">The sequence shown here is derived from an EMBL/GenBank/DDBJ whole genome shotgun (WGS) entry which is preliminary data.</text>
</comment>
<dbReference type="AlphaFoldDB" id="A0A5C5X3L9"/>
<gene>
    <name evidence="1" type="ORF">KOR42_10710</name>
</gene>
<name>A0A5C5X3L9_9PLAN</name>
<dbReference type="OrthoDB" id="6700717at2"/>
<organism evidence="1 2">
    <name type="scientific">Thalassoglobus neptunius</name>
    <dbReference type="NCBI Taxonomy" id="1938619"/>
    <lineage>
        <taxon>Bacteria</taxon>
        <taxon>Pseudomonadati</taxon>
        <taxon>Planctomycetota</taxon>
        <taxon>Planctomycetia</taxon>
        <taxon>Planctomycetales</taxon>
        <taxon>Planctomycetaceae</taxon>
        <taxon>Thalassoglobus</taxon>
    </lineage>
</organism>
<keyword evidence="2" id="KW-1185">Reference proteome</keyword>
<sequence length="90" mass="10971">MKFRERIVGLLRVMPAVIFHPFQFVRECLRDRDQEIDNCDPRGKRDDPYCPVCQRETIHEWDEDERERTFVICLHCGHQTLRDQDSEEHE</sequence>
<proteinExistence type="predicted"/>